<keyword evidence="2" id="KW-1185">Reference proteome</keyword>
<sequence>MVSSVGFEEEAAAAAAAVVGGLVGEDTWSLVIGLRCLEVGLVGCNFAKKLKEVWRVWRVRVVVGERIGVVVVATAMVYLLRKLEGVAVDEFRSFSFPVLGGLERIVHVAASWPIICVKKQIRTRTTTCYSSSM</sequence>
<dbReference type="Proteomes" id="UP001187471">
    <property type="component" value="Unassembled WGS sequence"/>
</dbReference>
<organism evidence="1 2">
    <name type="scientific">Escallonia rubra</name>
    <dbReference type="NCBI Taxonomy" id="112253"/>
    <lineage>
        <taxon>Eukaryota</taxon>
        <taxon>Viridiplantae</taxon>
        <taxon>Streptophyta</taxon>
        <taxon>Embryophyta</taxon>
        <taxon>Tracheophyta</taxon>
        <taxon>Spermatophyta</taxon>
        <taxon>Magnoliopsida</taxon>
        <taxon>eudicotyledons</taxon>
        <taxon>Gunneridae</taxon>
        <taxon>Pentapetalae</taxon>
        <taxon>asterids</taxon>
        <taxon>campanulids</taxon>
        <taxon>Escalloniales</taxon>
        <taxon>Escalloniaceae</taxon>
        <taxon>Escallonia</taxon>
    </lineage>
</organism>
<protein>
    <submittedName>
        <fullName evidence="1">Uncharacterized protein</fullName>
    </submittedName>
</protein>
<name>A0AA88UTZ7_9ASTE</name>
<comment type="caution">
    <text evidence="1">The sequence shown here is derived from an EMBL/GenBank/DDBJ whole genome shotgun (WGS) entry which is preliminary data.</text>
</comment>
<reference evidence="1" key="1">
    <citation type="submission" date="2022-12" db="EMBL/GenBank/DDBJ databases">
        <title>Draft genome assemblies for two species of Escallonia (Escalloniales).</title>
        <authorList>
            <person name="Chanderbali A."/>
            <person name="Dervinis C."/>
            <person name="Anghel I."/>
            <person name="Soltis D."/>
            <person name="Soltis P."/>
            <person name="Zapata F."/>
        </authorList>
    </citation>
    <scope>NUCLEOTIDE SEQUENCE</scope>
    <source>
        <strain evidence="1">UCBG92.1500</strain>
        <tissue evidence="1">Leaf</tissue>
    </source>
</reference>
<dbReference type="EMBL" id="JAVXUO010000181">
    <property type="protein sequence ID" value="KAK2994651.1"/>
    <property type="molecule type" value="Genomic_DNA"/>
</dbReference>
<evidence type="ECO:0000313" key="2">
    <source>
        <dbReference type="Proteomes" id="UP001187471"/>
    </source>
</evidence>
<accession>A0AA88UTZ7</accession>
<evidence type="ECO:0000313" key="1">
    <source>
        <dbReference type="EMBL" id="KAK2994651.1"/>
    </source>
</evidence>
<gene>
    <name evidence="1" type="ORF">RJ640_007832</name>
</gene>
<proteinExistence type="predicted"/>
<dbReference type="AlphaFoldDB" id="A0AA88UTZ7"/>